<keyword evidence="2" id="KW-1185">Reference proteome</keyword>
<reference evidence="1 2" key="1">
    <citation type="journal article" date="2021" name="Elife">
        <title>Chloroplast acquisition without the gene transfer in kleptoplastic sea slugs, Plakobranchus ocellatus.</title>
        <authorList>
            <person name="Maeda T."/>
            <person name="Takahashi S."/>
            <person name="Yoshida T."/>
            <person name="Shimamura S."/>
            <person name="Takaki Y."/>
            <person name="Nagai Y."/>
            <person name="Toyoda A."/>
            <person name="Suzuki Y."/>
            <person name="Arimoto A."/>
            <person name="Ishii H."/>
            <person name="Satoh N."/>
            <person name="Nishiyama T."/>
            <person name="Hasebe M."/>
            <person name="Maruyama T."/>
            <person name="Minagawa J."/>
            <person name="Obokata J."/>
            <person name="Shigenobu S."/>
        </authorList>
    </citation>
    <scope>NUCLEOTIDE SEQUENCE [LARGE SCALE GENOMIC DNA]</scope>
</reference>
<dbReference type="Proteomes" id="UP000735302">
    <property type="component" value="Unassembled WGS sequence"/>
</dbReference>
<dbReference type="AlphaFoldDB" id="A0AAV3YBJ9"/>
<evidence type="ECO:0008006" key="3">
    <source>
        <dbReference type="Google" id="ProtNLM"/>
    </source>
</evidence>
<evidence type="ECO:0000313" key="1">
    <source>
        <dbReference type="EMBL" id="GFN79476.1"/>
    </source>
</evidence>
<protein>
    <recommendedName>
        <fullName evidence="3">HTH iclR-type domain-containing protein</fullName>
    </recommendedName>
</protein>
<comment type="caution">
    <text evidence="1">The sequence shown here is derived from an EMBL/GenBank/DDBJ whole genome shotgun (WGS) entry which is preliminary data.</text>
</comment>
<proteinExistence type="predicted"/>
<organism evidence="1 2">
    <name type="scientific">Plakobranchus ocellatus</name>
    <dbReference type="NCBI Taxonomy" id="259542"/>
    <lineage>
        <taxon>Eukaryota</taxon>
        <taxon>Metazoa</taxon>
        <taxon>Spiralia</taxon>
        <taxon>Lophotrochozoa</taxon>
        <taxon>Mollusca</taxon>
        <taxon>Gastropoda</taxon>
        <taxon>Heterobranchia</taxon>
        <taxon>Euthyneura</taxon>
        <taxon>Panpulmonata</taxon>
        <taxon>Sacoglossa</taxon>
        <taxon>Placobranchoidea</taxon>
        <taxon>Plakobranchidae</taxon>
        <taxon>Plakobranchus</taxon>
    </lineage>
</organism>
<dbReference type="EMBL" id="BLXT01000663">
    <property type="protein sequence ID" value="GFN79476.1"/>
    <property type="molecule type" value="Genomic_DNA"/>
</dbReference>
<sequence>MTCSECRTVQERTIIAVDEIIKQDRLFKAREIAEKLEISKSTGHRIIFEQVNYRKVFRQMGCEKADLKAHDSTDQYRSKPYGSVQICYWWTNGLW</sequence>
<gene>
    <name evidence="1" type="ORF">PoB_000598200</name>
</gene>
<accession>A0AAV3YBJ9</accession>
<evidence type="ECO:0000313" key="2">
    <source>
        <dbReference type="Proteomes" id="UP000735302"/>
    </source>
</evidence>
<name>A0AAV3YBJ9_9GAST</name>